<dbReference type="Pfam" id="PF02458">
    <property type="entry name" value="Transferase"/>
    <property type="match status" value="1"/>
</dbReference>
<dbReference type="PANTHER" id="PTHR31642:SF278">
    <property type="entry name" value="TRYPTAMINE HYDROXYCINNAMOYLTRANSFERASE 1"/>
    <property type="match status" value="1"/>
</dbReference>
<keyword evidence="2 4" id="KW-0808">Transferase</keyword>
<dbReference type="Gene3D" id="3.30.559.10">
    <property type="entry name" value="Chloramphenicol acetyltransferase-like domain"/>
    <property type="match status" value="2"/>
</dbReference>
<dbReference type="EMBL" id="GDJX01011706">
    <property type="protein sequence ID" value="JAT56230.1"/>
    <property type="molecule type" value="Transcribed_RNA"/>
</dbReference>
<organism evidence="4">
    <name type="scientific">Anthurium amnicola</name>
    <dbReference type="NCBI Taxonomy" id="1678845"/>
    <lineage>
        <taxon>Eukaryota</taxon>
        <taxon>Viridiplantae</taxon>
        <taxon>Streptophyta</taxon>
        <taxon>Embryophyta</taxon>
        <taxon>Tracheophyta</taxon>
        <taxon>Spermatophyta</taxon>
        <taxon>Magnoliopsida</taxon>
        <taxon>Liliopsida</taxon>
        <taxon>Araceae</taxon>
        <taxon>Pothoideae</taxon>
        <taxon>Potheae</taxon>
        <taxon>Anthurium</taxon>
    </lineage>
</organism>
<evidence type="ECO:0000313" key="4">
    <source>
        <dbReference type="EMBL" id="JAT56230.1"/>
    </source>
</evidence>
<accession>A0A1D1YNL3</accession>
<dbReference type="AlphaFoldDB" id="A0A1D1YNL3"/>
<feature type="non-terminal residue" evidence="4">
    <location>
        <position position="1"/>
    </location>
</feature>
<reference evidence="4" key="1">
    <citation type="submission" date="2015-07" db="EMBL/GenBank/DDBJ databases">
        <title>Transcriptome Assembly of Anthurium amnicola.</title>
        <authorList>
            <person name="Suzuki J."/>
        </authorList>
    </citation>
    <scope>NUCLEOTIDE SEQUENCE</scope>
</reference>
<dbReference type="InterPro" id="IPR023213">
    <property type="entry name" value="CAT-like_dom_sf"/>
</dbReference>
<name>A0A1D1YNL3_9ARAE</name>
<comment type="similarity">
    <text evidence="1">Belongs to the plant acyltransferase family.</text>
</comment>
<evidence type="ECO:0000256" key="3">
    <source>
        <dbReference type="ARBA" id="ARBA00023315"/>
    </source>
</evidence>
<proteinExistence type="inferred from homology"/>
<dbReference type="InterPro" id="IPR050317">
    <property type="entry name" value="Plant_Fungal_Acyltransferase"/>
</dbReference>
<dbReference type="SUPFAM" id="SSF52777">
    <property type="entry name" value="CoA-dependent acyltransferases"/>
    <property type="match status" value="1"/>
</dbReference>
<protein>
    <submittedName>
        <fullName evidence="4">Agmatine coumaroyltransferase-2</fullName>
    </submittedName>
</protein>
<dbReference type="GO" id="GO:0016747">
    <property type="term" value="F:acyltransferase activity, transferring groups other than amino-acyl groups"/>
    <property type="evidence" value="ECO:0007669"/>
    <property type="project" value="TreeGrafter"/>
</dbReference>
<sequence length="519" mass="56002">KNKEQADAPCASRSKRSPTMLARTIPLCRRYLRRAKALGAGCGGSLVTTRDHPWRPTGTAAGVLRRGLSSLPQVAVEGVEVTTDTMLKPFTSPSSHPLPSTTNSVPLTAFDVANYNCHVAILYAFQAPVPDAATLRDSLAKALSYFPHLAGRFVPDSHGHPHIVLNGAGIRLKEAVAVTTLADHLPLDAASNLGNLHPHPAEGVETMVQVQLTRFACGGLALGLTSHHWIADGGSMCHFLFTWARLARGLDPGLLPSFDRSALLAARNPPRPEFDHLGVEFRPRVVDAPPPSIGNILASLSRMRNLEVHFSKDFIAQLKGKVTGGDPDRRASTFLSVLTHSWKKVTLARGLADDELTRVRIAVNGRQRVSPPVPDEFFGNMVLWAFPEMPAGELLRASYGEVGRVIREAVGKVDERYLRSFVDFGDGLVKGEVQAEGNMPGVGDFLTPDLEFNSWLSLRFHELDFGGGPPCGFLPPGLPVEGLSILMPSCGAKVGGVTLYTVLDKDHAATFQQVSHSLE</sequence>
<gene>
    <name evidence="4" type="primary">ACT-2_0</name>
    <name evidence="4" type="ORF">g.53950</name>
</gene>
<keyword evidence="3" id="KW-0012">Acyltransferase</keyword>
<evidence type="ECO:0000256" key="2">
    <source>
        <dbReference type="ARBA" id="ARBA00022679"/>
    </source>
</evidence>
<dbReference type="PANTHER" id="PTHR31642">
    <property type="entry name" value="TRICHOTHECENE 3-O-ACETYLTRANSFERASE"/>
    <property type="match status" value="1"/>
</dbReference>
<evidence type="ECO:0000256" key="1">
    <source>
        <dbReference type="ARBA" id="ARBA00009861"/>
    </source>
</evidence>